<evidence type="ECO:0000313" key="3">
    <source>
        <dbReference type="Proteomes" id="UP000240653"/>
    </source>
</evidence>
<reference evidence="2 3" key="1">
    <citation type="submission" date="2018-03" db="EMBL/GenBank/DDBJ databases">
        <title>The draft genome of Mesorhizobium soli JCM 19897.</title>
        <authorList>
            <person name="Li L."/>
            <person name="Liu L."/>
            <person name="Liang L."/>
            <person name="Wang T."/>
            <person name="Zhang X."/>
        </authorList>
    </citation>
    <scope>NUCLEOTIDE SEQUENCE [LARGE SCALE GENOMIC DNA]</scope>
    <source>
        <strain evidence="2 3">JCM 19897</strain>
    </source>
</reference>
<sequence>MLFQKAKDIVFSFRVVGAVLRSVVMRRYLSLHPEQPSSFSSEELDTLDALLQRVIEELHIVDQADRNEAAGRILSLYTLGGRSLDEILEITVRLHRNGITPGGRRSDEPTPKRVRTERQRRKLVRSLG</sequence>
<evidence type="ECO:0000313" key="2">
    <source>
        <dbReference type="EMBL" id="PSJ56277.1"/>
    </source>
</evidence>
<name>A0A2P7S1D3_9HYPH</name>
<evidence type="ECO:0000256" key="1">
    <source>
        <dbReference type="SAM" id="MobiDB-lite"/>
    </source>
</evidence>
<protein>
    <submittedName>
        <fullName evidence="2">Uncharacterized protein</fullName>
    </submittedName>
</protein>
<keyword evidence="3" id="KW-1185">Reference proteome</keyword>
<proteinExistence type="predicted"/>
<gene>
    <name evidence="2" type="ORF">C7I85_25270</name>
</gene>
<feature type="compositionally biased region" description="Basic and acidic residues" evidence="1">
    <location>
        <begin position="104"/>
        <end position="117"/>
    </location>
</feature>
<comment type="caution">
    <text evidence="2">The sequence shown here is derived from an EMBL/GenBank/DDBJ whole genome shotgun (WGS) entry which is preliminary data.</text>
</comment>
<dbReference type="Proteomes" id="UP000240653">
    <property type="component" value="Unassembled WGS sequence"/>
</dbReference>
<organism evidence="2 3">
    <name type="scientific">Pseudaminobacter soli</name>
    <name type="common">ex Li et al. 2025</name>
    <dbReference type="NCBI Taxonomy" id="1295366"/>
    <lineage>
        <taxon>Bacteria</taxon>
        <taxon>Pseudomonadati</taxon>
        <taxon>Pseudomonadota</taxon>
        <taxon>Alphaproteobacteria</taxon>
        <taxon>Hyphomicrobiales</taxon>
        <taxon>Phyllobacteriaceae</taxon>
        <taxon>Pseudaminobacter</taxon>
    </lineage>
</organism>
<dbReference type="EMBL" id="PXYL01000019">
    <property type="protein sequence ID" value="PSJ56277.1"/>
    <property type="molecule type" value="Genomic_DNA"/>
</dbReference>
<feature type="region of interest" description="Disordered" evidence="1">
    <location>
        <begin position="97"/>
        <end position="128"/>
    </location>
</feature>
<accession>A0A2P7S1D3</accession>
<dbReference type="AlphaFoldDB" id="A0A2P7S1D3"/>
<feature type="compositionally biased region" description="Basic residues" evidence="1">
    <location>
        <begin position="118"/>
        <end position="128"/>
    </location>
</feature>